<evidence type="ECO:0000313" key="2">
    <source>
        <dbReference type="EMBL" id="RPD55384.1"/>
    </source>
</evidence>
<feature type="compositionally biased region" description="Polar residues" evidence="1">
    <location>
        <begin position="29"/>
        <end position="39"/>
    </location>
</feature>
<gene>
    <name evidence="2" type="ORF">L227DRAFT_657017</name>
</gene>
<dbReference type="OrthoDB" id="2662268at2759"/>
<feature type="compositionally biased region" description="Polar residues" evidence="1">
    <location>
        <begin position="62"/>
        <end position="72"/>
    </location>
</feature>
<keyword evidence="3" id="KW-1185">Reference proteome</keyword>
<feature type="region of interest" description="Disordered" evidence="1">
    <location>
        <begin position="1"/>
        <end position="76"/>
    </location>
</feature>
<organism evidence="2 3">
    <name type="scientific">Lentinus tigrinus ALCF2SS1-6</name>
    <dbReference type="NCBI Taxonomy" id="1328759"/>
    <lineage>
        <taxon>Eukaryota</taxon>
        <taxon>Fungi</taxon>
        <taxon>Dikarya</taxon>
        <taxon>Basidiomycota</taxon>
        <taxon>Agaricomycotina</taxon>
        <taxon>Agaricomycetes</taxon>
        <taxon>Polyporales</taxon>
        <taxon>Polyporaceae</taxon>
        <taxon>Lentinus</taxon>
    </lineage>
</organism>
<proteinExistence type="predicted"/>
<sequence length="258" mass="28607">MASSTVRAFNDHDQLATPPPDDDDLVASTIVQASLQSERTIGDAPQATQGTDPPPALDTHPESSTGSPSEDSTPPFARQFVVPQSLYRPVPSIDWMDSFGFTIGRITFNLRKRVRDKQGVPMSLLLNDRDEVVAKALQGANDEVLSDLVRRGMRRMILRIAWPAYPDYCFERDMAIVREESSSQTTGTISRVTLARDIADAFASFVRLSRMLPLSDDPWEAGFRFGPGALNYSHLWLVSLWQVGGNVFEAEVRHTAIV</sequence>
<evidence type="ECO:0000256" key="1">
    <source>
        <dbReference type="SAM" id="MobiDB-lite"/>
    </source>
</evidence>
<accession>A0A5C2RVL2</accession>
<name>A0A5C2RVL2_9APHY</name>
<dbReference type="AlphaFoldDB" id="A0A5C2RVL2"/>
<dbReference type="EMBL" id="ML122296">
    <property type="protein sequence ID" value="RPD55384.1"/>
    <property type="molecule type" value="Genomic_DNA"/>
</dbReference>
<reference evidence="2" key="1">
    <citation type="journal article" date="2018" name="Genome Biol. Evol.">
        <title>Genomics and development of Lentinus tigrinus, a white-rot wood-decaying mushroom with dimorphic fruiting bodies.</title>
        <authorList>
            <person name="Wu B."/>
            <person name="Xu Z."/>
            <person name="Knudson A."/>
            <person name="Carlson A."/>
            <person name="Chen N."/>
            <person name="Kovaka S."/>
            <person name="LaButti K."/>
            <person name="Lipzen A."/>
            <person name="Pennachio C."/>
            <person name="Riley R."/>
            <person name="Schakwitz W."/>
            <person name="Umezawa K."/>
            <person name="Ohm R.A."/>
            <person name="Grigoriev I.V."/>
            <person name="Nagy L.G."/>
            <person name="Gibbons J."/>
            <person name="Hibbett D."/>
        </authorList>
    </citation>
    <scope>NUCLEOTIDE SEQUENCE [LARGE SCALE GENOMIC DNA]</scope>
    <source>
        <strain evidence="2">ALCF2SS1-6</strain>
    </source>
</reference>
<evidence type="ECO:0000313" key="3">
    <source>
        <dbReference type="Proteomes" id="UP000313359"/>
    </source>
</evidence>
<dbReference type="Proteomes" id="UP000313359">
    <property type="component" value="Unassembled WGS sequence"/>
</dbReference>
<protein>
    <submittedName>
        <fullName evidence="2">Uncharacterized protein</fullName>
    </submittedName>
</protein>